<protein>
    <recommendedName>
        <fullName evidence="2">DUF834 domain-containing protein</fullName>
    </recommendedName>
</protein>
<reference evidence="3" key="1">
    <citation type="journal article" date="2005" name="BMC Biol.">
        <title>The sequence of rice chromosomes 11 and 12, rich in disease resistance genes and recent gene duplications.</title>
        <authorList>
            <consortium name="The rice chromosomes 11 and 12 sequencing consortia"/>
        </authorList>
    </citation>
    <scope>NUCLEOTIDE SEQUENCE [LARGE SCALE GENOMIC DNA]</scope>
</reference>
<reference evidence="3" key="3">
    <citation type="submission" date="2006-01" db="EMBL/GenBank/DDBJ databases">
        <authorList>
            <person name="Buell R."/>
        </authorList>
    </citation>
    <scope>NUCLEOTIDE SEQUENCE</scope>
</reference>
<feature type="compositionally biased region" description="Basic and acidic residues" evidence="1">
    <location>
        <begin position="116"/>
        <end position="127"/>
    </location>
</feature>
<sequence>MELRWISASGKWRTIFFSSSRTQRWQRRPKATIDDDERRGCRSEHDGNPLVHSEDGFRRGFGARGTAARVELDLAEPREVAAQESDGRGDDKRRLELVAAVEREGERGESVSGDGGGRDLRGWVEDD</sequence>
<dbReference type="Pfam" id="PF05754">
    <property type="entry name" value="DUF834"/>
    <property type="match status" value="1"/>
</dbReference>
<evidence type="ECO:0000256" key="1">
    <source>
        <dbReference type="SAM" id="MobiDB-lite"/>
    </source>
</evidence>
<feature type="domain" description="DUF834" evidence="2">
    <location>
        <begin position="38"/>
        <end position="91"/>
    </location>
</feature>
<evidence type="ECO:0000259" key="2">
    <source>
        <dbReference type="Pfam" id="PF05754"/>
    </source>
</evidence>
<gene>
    <name evidence="3" type="ordered locus">LOC_Os12g24900</name>
</gene>
<proteinExistence type="predicted"/>
<feature type="region of interest" description="Disordered" evidence="1">
    <location>
        <begin position="75"/>
        <end position="127"/>
    </location>
</feature>
<name>Q2QS94_ORYSJ</name>
<feature type="compositionally biased region" description="Basic and acidic residues" evidence="1">
    <location>
        <begin position="75"/>
        <end position="109"/>
    </location>
</feature>
<dbReference type="InterPro" id="IPR008552">
    <property type="entry name" value="DUF834"/>
</dbReference>
<reference evidence="3" key="2">
    <citation type="submission" date="2005-04" db="EMBL/GenBank/DDBJ databases">
        <authorList>
            <person name="Buell C.R."/>
            <person name="Wing R.A."/>
            <person name="McCombie W.A."/>
            <person name="Ouyang S."/>
        </authorList>
    </citation>
    <scope>NUCLEOTIDE SEQUENCE</scope>
</reference>
<feature type="compositionally biased region" description="Basic and acidic residues" evidence="1">
    <location>
        <begin position="31"/>
        <end position="58"/>
    </location>
</feature>
<dbReference type="EMBL" id="DP000011">
    <property type="protein sequence ID" value="ABA97986.1"/>
    <property type="molecule type" value="Genomic_DNA"/>
</dbReference>
<accession>Q2QS94</accession>
<dbReference type="AlphaFoldDB" id="Q2QS94"/>
<organism evidence="3">
    <name type="scientific">Oryza sativa subsp. japonica</name>
    <name type="common">Rice</name>
    <dbReference type="NCBI Taxonomy" id="39947"/>
    <lineage>
        <taxon>Eukaryota</taxon>
        <taxon>Viridiplantae</taxon>
        <taxon>Streptophyta</taxon>
        <taxon>Embryophyta</taxon>
        <taxon>Tracheophyta</taxon>
        <taxon>Spermatophyta</taxon>
        <taxon>Magnoliopsida</taxon>
        <taxon>Liliopsida</taxon>
        <taxon>Poales</taxon>
        <taxon>Poaceae</taxon>
        <taxon>BOP clade</taxon>
        <taxon>Oryzoideae</taxon>
        <taxon>Oryzeae</taxon>
        <taxon>Oryzinae</taxon>
        <taxon>Oryza</taxon>
        <taxon>Oryza sativa</taxon>
    </lineage>
</organism>
<evidence type="ECO:0000313" key="3">
    <source>
        <dbReference type="EMBL" id="ABA97986.1"/>
    </source>
</evidence>
<feature type="region of interest" description="Disordered" evidence="1">
    <location>
        <begin position="21"/>
        <end position="58"/>
    </location>
</feature>